<keyword evidence="6" id="KW-0805">Transcription regulation</keyword>
<name>A0AAU9D519_9BACT</name>
<dbReference type="Gene3D" id="2.30.30.90">
    <property type="match status" value="1"/>
</dbReference>
<dbReference type="EMBL" id="AP025314">
    <property type="protein sequence ID" value="BDD09559.1"/>
    <property type="molecule type" value="Genomic_DNA"/>
</dbReference>
<dbReference type="InterPro" id="IPR007167">
    <property type="entry name" value="Fe-transptr_FeoA-like"/>
</dbReference>
<evidence type="ECO:0000256" key="8">
    <source>
        <dbReference type="ARBA" id="ARBA00023163"/>
    </source>
</evidence>
<dbReference type="SMART" id="SM00899">
    <property type="entry name" value="FeoA"/>
    <property type="match status" value="1"/>
</dbReference>
<comment type="function">
    <text evidence="9">In the presence of manganese, represses expression of mntH and mntS. Up-regulates expression of mntP.</text>
</comment>
<evidence type="ECO:0000256" key="4">
    <source>
        <dbReference type="ARBA" id="ARBA00022386"/>
    </source>
</evidence>
<evidence type="ECO:0000256" key="5">
    <source>
        <dbReference type="ARBA" id="ARBA00023004"/>
    </source>
</evidence>
<reference evidence="11 12" key="1">
    <citation type="submission" date="2021-12" db="EMBL/GenBank/DDBJ databases">
        <title>Genome sequencing of bacteria with rrn-lacking chromosome and rrn-plasmid.</title>
        <authorList>
            <person name="Anda M."/>
            <person name="Iwasaki W."/>
        </authorList>
    </citation>
    <scope>NUCLEOTIDE SEQUENCE [LARGE SCALE GENOMIC DNA]</scope>
    <source>
        <strain evidence="11 12">DSM 100852</strain>
    </source>
</reference>
<evidence type="ECO:0000259" key="10">
    <source>
        <dbReference type="PROSITE" id="PS50944"/>
    </source>
</evidence>
<evidence type="ECO:0000256" key="1">
    <source>
        <dbReference type="ARBA" id="ARBA00004496"/>
    </source>
</evidence>
<dbReference type="Gene3D" id="1.10.10.10">
    <property type="entry name" value="Winged helix-like DNA-binding domain superfamily/Winged helix DNA-binding domain"/>
    <property type="match status" value="1"/>
</dbReference>
<evidence type="ECO:0000256" key="9">
    <source>
        <dbReference type="ARBA" id="ARBA00025185"/>
    </source>
</evidence>
<comment type="similarity">
    <text evidence="2">Belongs to the DtxR/MntR family.</text>
</comment>
<dbReference type="InterPro" id="IPR036421">
    <property type="entry name" value="Fe_dep_repressor_sf"/>
</dbReference>
<dbReference type="KEGG" id="fax:FUAX_19910"/>
<dbReference type="SUPFAM" id="SSF46785">
    <property type="entry name" value="Winged helix' DNA-binding domain"/>
    <property type="match status" value="1"/>
</dbReference>
<evidence type="ECO:0000256" key="3">
    <source>
        <dbReference type="ARBA" id="ARBA00011738"/>
    </source>
</evidence>
<keyword evidence="5" id="KW-0408">Iron</keyword>
<gene>
    <name evidence="11" type="primary">sirR</name>
    <name evidence="11" type="ORF">FUAX_19910</name>
</gene>
<evidence type="ECO:0000256" key="7">
    <source>
        <dbReference type="ARBA" id="ARBA00023125"/>
    </source>
</evidence>
<dbReference type="SUPFAM" id="SSF50037">
    <property type="entry name" value="C-terminal domain of transcriptional repressors"/>
    <property type="match status" value="1"/>
</dbReference>
<dbReference type="Pfam" id="PF02742">
    <property type="entry name" value="Fe_dep_repr_C"/>
    <property type="match status" value="1"/>
</dbReference>
<dbReference type="PROSITE" id="PS50944">
    <property type="entry name" value="HTH_DTXR"/>
    <property type="match status" value="1"/>
</dbReference>
<comment type="subunit">
    <text evidence="3">Homodimer.</text>
</comment>
<keyword evidence="8" id="KW-0804">Transcription</keyword>
<sequence>MLSFAEENYLKIIYLLSKDGDKSVATNAIAEALKTKPASVSDMIRKLADKNVITYIKYQGVNITPEGRQEALLIIRKHRIWEVFLCRTLRFNWDEVHDVAEQLEHIKSKLLIDRLDEFLDFPRFDPHGDPIPDKDGNMLNVPKKPLAALEAGATGTIAGVENTSSPFLKYLDKIGASIGSEIAVLDKIEFDGSMEIRLDDKSNVFVSNEVAKNILVAEYNEGE</sequence>
<dbReference type="GO" id="GO:0046914">
    <property type="term" value="F:transition metal ion binding"/>
    <property type="evidence" value="ECO:0007669"/>
    <property type="project" value="InterPro"/>
</dbReference>
<dbReference type="InterPro" id="IPR036390">
    <property type="entry name" value="WH_DNA-bd_sf"/>
</dbReference>
<dbReference type="GO" id="GO:0003677">
    <property type="term" value="F:DNA binding"/>
    <property type="evidence" value="ECO:0007669"/>
    <property type="project" value="UniProtKB-KW"/>
</dbReference>
<dbReference type="SUPFAM" id="SSF47979">
    <property type="entry name" value="Iron-dependent repressor protein, dimerization domain"/>
    <property type="match status" value="1"/>
</dbReference>
<dbReference type="InterPro" id="IPR008988">
    <property type="entry name" value="Transcriptional_repressor_C"/>
</dbReference>
<dbReference type="GO" id="GO:0003700">
    <property type="term" value="F:DNA-binding transcription factor activity"/>
    <property type="evidence" value="ECO:0007669"/>
    <property type="project" value="InterPro"/>
</dbReference>
<dbReference type="SMART" id="SM00529">
    <property type="entry name" value="HTH_DTXR"/>
    <property type="match status" value="1"/>
</dbReference>
<dbReference type="AlphaFoldDB" id="A0AAU9D519"/>
<feature type="domain" description="HTH dtxR-type" evidence="10">
    <location>
        <begin position="1"/>
        <end position="64"/>
    </location>
</feature>
<keyword evidence="7" id="KW-0238">DNA-binding</keyword>
<dbReference type="Pfam" id="PF01325">
    <property type="entry name" value="Fe_dep_repress"/>
    <property type="match status" value="1"/>
</dbReference>
<dbReference type="Gene3D" id="1.10.60.10">
    <property type="entry name" value="Iron dependent repressor, metal binding and dimerisation domain"/>
    <property type="match status" value="1"/>
</dbReference>
<proteinExistence type="inferred from homology"/>
<evidence type="ECO:0000313" key="11">
    <source>
        <dbReference type="EMBL" id="BDD09559.1"/>
    </source>
</evidence>
<dbReference type="PANTHER" id="PTHR33238">
    <property type="entry name" value="IRON (METAL) DEPENDENT REPRESSOR, DTXR FAMILY"/>
    <property type="match status" value="1"/>
</dbReference>
<accession>A0AAU9D519</accession>
<dbReference type="Proteomes" id="UP001348817">
    <property type="component" value="Chromosome"/>
</dbReference>
<evidence type="ECO:0000256" key="2">
    <source>
        <dbReference type="ARBA" id="ARBA00007871"/>
    </source>
</evidence>
<dbReference type="GO" id="GO:0005737">
    <property type="term" value="C:cytoplasm"/>
    <property type="evidence" value="ECO:0007669"/>
    <property type="project" value="UniProtKB-SubCell"/>
</dbReference>
<dbReference type="Pfam" id="PF04023">
    <property type="entry name" value="FeoA"/>
    <property type="match status" value="1"/>
</dbReference>
<comment type="subcellular location">
    <subcellularLocation>
        <location evidence="1">Cytoplasm</location>
    </subcellularLocation>
</comment>
<dbReference type="PANTHER" id="PTHR33238:SF7">
    <property type="entry name" value="IRON-DEPENDENT TRANSCRIPTIONAL REGULATOR"/>
    <property type="match status" value="1"/>
</dbReference>
<dbReference type="InterPro" id="IPR036388">
    <property type="entry name" value="WH-like_DNA-bd_sf"/>
</dbReference>
<evidence type="ECO:0000313" key="12">
    <source>
        <dbReference type="Proteomes" id="UP001348817"/>
    </source>
</evidence>
<dbReference type="InterPro" id="IPR001367">
    <property type="entry name" value="Fe_dep_repressor"/>
</dbReference>
<evidence type="ECO:0000256" key="6">
    <source>
        <dbReference type="ARBA" id="ARBA00023015"/>
    </source>
</evidence>
<organism evidence="11 12">
    <name type="scientific">Fulvitalea axinellae</name>
    <dbReference type="NCBI Taxonomy" id="1182444"/>
    <lineage>
        <taxon>Bacteria</taxon>
        <taxon>Pseudomonadati</taxon>
        <taxon>Bacteroidota</taxon>
        <taxon>Cytophagia</taxon>
        <taxon>Cytophagales</taxon>
        <taxon>Persicobacteraceae</taxon>
        <taxon>Fulvitalea</taxon>
    </lineage>
</organism>
<dbReference type="GO" id="GO:0046983">
    <property type="term" value="F:protein dimerization activity"/>
    <property type="evidence" value="ECO:0007669"/>
    <property type="project" value="InterPro"/>
</dbReference>
<dbReference type="InterPro" id="IPR038157">
    <property type="entry name" value="FeoA_core_dom"/>
</dbReference>
<dbReference type="InterPro" id="IPR022687">
    <property type="entry name" value="HTH_DTXR"/>
</dbReference>
<protein>
    <recommendedName>
        <fullName evidence="4">Transcriptional regulator MntR</fullName>
    </recommendedName>
</protein>
<dbReference type="RefSeq" id="WP_338394680.1">
    <property type="nucleotide sequence ID" value="NZ_AP025314.1"/>
</dbReference>
<dbReference type="InterPro" id="IPR050536">
    <property type="entry name" value="DtxR_MntR_Metal-Reg"/>
</dbReference>
<dbReference type="InterPro" id="IPR022689">
    <property type="entry name" value="Iron_dep_repressor"/>
</dbReference>
<keyword evidence="12" id="KW-1185">Reference proteome</keyword>